<organism evidence="2 3">
    <name type="scientific">Punica granatum</name>
    <name type="common">Pomegranate</name>
    <dbReference type="NCBI Taxonomy" id="22663"/>
    <lineage>
        <taxon>Eukaryota</taxon>
        <taxon>Viridiplantae</taxon>
        <taxon>Streptophyta</taxon>
        <taxon>Embryophyta</taxon>
        <taxon>Tracheophyta</taxon>
        <taxon>Spermatophyta</taxon>
        <taxon>Magnoliopsida</taxon>
        <taxon>eudicotyledons</taxon>
        <taxon>Gunneridae</taxon>
        <taxon>Pentapetalae</taxon>
        <taxon>rosids</taxon>
        <taxon>malvids</taxon>
        <taxon>Myrtales</taxon>
        <taxon>Lythraceae</taxon>
        <taxon>Punica</taxon>
    </lineage>
</organism>
<dbReference type="OrthoDB" id="1751077at2759"/>
<dbReference type="PANTHER" id="PTHR33116">
    <property type="entry name" value="REVERSE TRANSCRIPTASE ZINC-BINDING DOMAIN-CONTAINING PROTEIN-RELATED-RELATED"/>
    <property type="match status" value="1"/>
</dbReference>
<dbReference type="AlphaFoldDB" id="A0A6P8D5H1"/>
<dbReference type="PROSITE" id="PS50878">
    <property type="entry name" value="RT_POL"/>
    <property type="match status" value="1"/>
</dbReference>
<protein>
    <submittedName>
        <fullName evidence="3">Uncharacterized protein LOC116204421</fullName>
    </submittedName>
</protein>
<reference evidence="3" key="2">
    <citation type="submission" date="2025-08" db="UniProtKB">
        <authorList>
            <consortium name="RefSeq"/>
        </authorList>
    </citation>
    <scope>IDENTIFICATION</scope>
    <source>
        <tissue evidence="3">Leaf</tissue>
    </source>
</reference>
<gene>
    <name evidence="3" type="primary">LOC116204421</name>
</gene>
<reference evidence="2" key="1">
    <citation type="journal article" date="2020" name="Plant Biotechnol. J.">
        <title>The pomegranate (Punica granatum L.) draft genome dissects genetic divergence between soft- and hard-seeded cultivars.</title>
        <authorList>
            <person name="Luo X."/>
            <person name="Li H."/>
            <person name="Wu Z."/>
            <person name="Yao W."/>
            <person name="Zhao P."/>
            <person name="Cao D."/>
            <person name="Yu H."/>
            <person name="Li K."/>
            <person name="Poudel K."/>
            <person name="Zhao D."/>
            <person name="Zhang F."/>
            <person name="Xia X."/>
            <person name="Chen L."/>
            <person name="Wang Q."/>
            <person name="Jing D."/>
            <person name="Cao S."/>
        </authorList>
    </citation>
    <scope>NUCLEOTIDE SEQUENCE [LARGE SCALE GENOMIC DNA]</scope>
    <source>
        <strain evidence="2">cv. Tunisia</strain>
    </source>
</reference>
<dbReference type="Proteomes" id="UP000515151">
    <property type="component" value="Chromosome 4"/>
</dbReference>
<dbReference type="RefSeq" id="XP_031392352.1">
    <property type="nucleotide sequence ID" value="XM_031536492.1"/>
</dbReference>
<evidence type="ECO:0000259" key="1">
    <source>
        <dbReference type="PROSITE" id="PS50878"/>
    </source>
</evidence>
<proteinExistence type="predicted"/>
<dbReference type="PANTHER" id="PTHR33116:SF80">
    <property type="entry name" value="REVERSE TRANSCRIPTASE ZINC-BINDING DOMAIN-CONTAINING PROTEIN"/>
    <property type="match status" value="1"/>
</dbReference>
<evidence type="ECO:0000313" key="2">
    <source>
        <dbReference type="Proteomes" id="UP000515151"/>
    </source>
</evidence>
<dbReference type="GeneID" id="116204421"/>
<accession>A0A6P8D5H1</accession>
<dbReference type="InterPro" id="IPR000477">
    <property type="entry name" value="RT_dom"/>
</dbReference>
<sequence length="154" mass="17717">MRIGSSREAYLKPLVFLLYFYDDLMIFMKGELGSIKDVLDIFDLLNKMFGLRLNPAKTEIFCAGMKEQTIRDVLNLSGFRRGSLPIRYLWIPILGIPIAAGRLSDKDYKPLIEKITILKDVEQKFRSFLWKGRDGDGRGVKVGWNKRVGSLWIA</sequence>
<evidence type="ECO:0000313" key="3">
    <source>
        <dbReference type="RefSeq" id="XP_031392352.1"/>
    </source>
</evidence>
<keyword evidence="2" id="KW-1185">Reference proteome</keyword>
<name>A0A6P8D5H1_PUNGR</name>
<feature type="domain" description="Reverse transcriptase" evidence="1">
    <location>
        <begin position="1"/>
        <end position="93"/>
    </location>
</feature>